<name>A0ABT4ZDM6_9RHOB</name>
<dbReference type="PANTHER" id="PTHR43737:SF1">
    <property type="entry name" value="DUF1501 DOMAIN-CONTAINING PROTEIN"/>
    <property type="match status" value="1"/>
</dbReference>
<gene>
    <name evidence="2" type="ORF">PAF17_08070</name>
</gene>
<organism evidence="2 3">
    <name type="scientific">Paracoccus onchidii</name>
    <dbReference type="NCBI Taxonomy" id="3017813"/>
    <lineage>
        <taxon>Bacteria</taxon>
        <taxon>Pseudomonadati</taxon>
        <taxon>Pseudomonadota</taxon>
        <taxon>Alphaproteobacteria</taxon>
        <taxon>Rhodobacterales</taxon>
        <taxon>Paracoccaceae</taxon>
        <taxon>Paracoccus</taxon>
    </lineage>
</organism>
<evidence type="ECO:0000313" key="2">
    <source>
        <dbReference type="EMBL" id="MDB6177468.1"/>
    </source>
</evidence>
<reference evidence="2" key="1">
    <citation type="submission" date="2022-12" db="EMBL/GenBank/DDBJ databases">
        <title>Paracoccus onchidii sp. nov., isolated from a marine invertebrate from the South China Sea.</title>
        <authorList>
            <person name="Xu S."/>
            <person name="Liu Z."/>
            <person name="Xu Y."/>
        </authorList>
    </citation>
    <scope>NUCLEOTIDE SEQUENCE</scope>
    <source>
        <strain evidence="2">Z330</strain>
    </source>
</reference>
<dbReference type="PANTHER" id="PTHR43737">
    <property type="entry name" value="BLL7424 PROTEIN"/>
    <property type="match status" value="1"/>
</dbReference>
<evidence type="ECO:0000256" key="1">
    <source>
        <dbReference type="SAM" id="SignalP"/>
    </source>
</evidence>
<dbReference type="InterPro" id="IPR010869">
    <property type="entry name" value="DUF1501"/>
</dbReference>
<protein>
    <submittedName>
        <fullName evidence="2">DUF1501 domain-containing protein</fullName>
    </submittedName>
</protein>
<dbReference type="EMBL" id="JAQBIE010000009">
    <property type="protein sequence ID" value="MDB6177468.1"/>
    <property type="molecule type" value="Genomic_DNA"/>
</dbReference>
<proteinExistence type="predicted"/>
<keyword evidence="1" id="KW-0732">Signal</keyword>
<keyword evidence="3" id="KW-1185">Reference proteome</keyword>
<dbReference type="InterPro" id="IPR006311">
    <property type="entry name" value="TAT_signal"/>
</dbReference>
<evidence type="ECO:0000313" key="3">
    <source>
        <dbReference type="Proteomes" id="UP001165641"/>
    </source>
</evidence>
<sequence>MLSRRLFVKSTALLGCSAAAHPLFSNMAFADAPGDNRLVVIILRGAMDGLDVFQPYGDNNLRKLRQKLSLGPDQGALDLDGYFALHPDLGGLMPLWRAGELAFAPAVSTPYRDKRSHFDGQDMLEAGTGTDLDLIQQRDGWLNRLLQNMPGVRSETAYSVGLEDMKILDGPAPAKSWAPQTRFNLSAQGQRLLEHVWHEDPLFRSAGQQAIDIVESGIGTVTKEDGKEKGGPTRDVRALARFSADRLNGATRIATFSISGWDSHANQARVIGRALNRLSDAILTLRDGLGQNWQRTTVLAMTEFGRTVRENGSGGTDHGTGGAMLMAGGAIRGARVYGKWPGISEQDLYSDRDLMPTQDIRAYAAWALRDLFDMPRDVLERSVFPHLDMGENPGFLA</sequence>
<dbReference type="Proteomes" id="UP001165641">
    <property type="component" value="Unassembled WGS sequence"/>
</dbReference>
<dbReference type="PROSITE" id="PS51318">
    <property type="entry name" value="TAT"/>
    <property type="match status" value="1"/>
</dbReference>
<dbReference type="Pfam" id="PF07394">
    <property type="entry name" value="DUF1501"/>
    <property type="match status" value="1"/>
</dbReference>
<feature type="signal peptide" evidence="1">
    <location>
        <begin position="1"/>
        <end position="30"/>
    </location>
</feature>
<accession>A0ABT4ZDM6</accession>
<comment type="caution">
    <text evidence="2">The sequence shown here is derived from an EMBL/GenBank/DDBJ whole genome shotgun (WGS) entry which is preliminary data.</text>
</comment>
<dbReference type="RefSeq" id="WP_271888592.1">
    <property type="nucleotide sequence ID" value="NZ_JAQBIE010000009.1"/>
</dbReference>
<feature type="chain" id="PRO_5046547683" evidence="1">
    <location>
        <begin position="31"/>
        <end position="397"/>
    </location>
</feature>